<gene>
    <name evidence="1" type="ORF">GOACH_24_00110</name>
</gene>
<proteinExistence type="predicted"/>
<organism evidence="1 2">
    <name type="scientific">Gordonia aichiensis NBRC 108223</name>
    <dbReference type="NCBI Taxonomy" id="1220583"/>
    <lineage>
        <taxon>Bacteria</taxon>
        <taxon>Bacillati</taxon>
        <taxon>Actinomycetota</taxon>
        <taxon>Actinomycetes</taxon>
        <taxon>Mycobacteriales</taxon>
        <taxon>Gordoniaceae</taxon>
        <taxon>Gordonia</taxon>
    </lineage>
</organism>
<name>L7KND8_9ACTN</name>
<protein>
    <submittedName>
        <fullName evidence="1">Uncharacterized protein</fullName>
    </submittedName>
</protein>
<keyword evidence="2" id="KW-1185">Reference proteome</keyword>
<dbReference type="OrthoDB" id="4477587at2"/>
<dbReference type="AlphaFoldDB" id="L7KND8"/>
<reference evidence="1 2" key="1">
    <citation type="submission" date="2012-12" db="EMBL/GenBank/DDBJ databases">
        <title>Whole genome shotgun sequence of Gordonia aichiensis NBRC 108223.</title>
        <authorList>
            <person name="Isaki-Nakamura S."/>
            <person name="Hosoyama A."/>
            <person name="Tsuchikane K."/>
            <person name="Ando Y."/>
            <person name="Baba S."/>
            <person name="Ohji S."/>
            <person name="Hamada M."/>
            <person name="Tamura T."/>
            <person name="Yamazoe A."/>
            <person name="Yamazaki S."/>
            <person name="Fujita N."/>
        </authorList>
    </citation>
    <scope>NUCLEOTIDE SEQUENCE [LARGE SCALE GENOMIC DNA]</scope>
    <source>
        <strain evidence="1 2">NBRC 108223</strain>
    </source>
</reference>
<sequence length="445" mass="46891">MSDLVGTAVRAHDGSLSWHANISVALGPISFELDGCVFVVDAAFPDTVVDFAVVSNDRLSSLAGLFADAESVDVLLGVAAGETSEVAGLTLGADLARLATVQAVRAIHLGDLDEGILSLDRAHAYRRVGAEDVARTQYAFAAPAVELLTERIVNDGLAGPLVSGLLDAVQASPRDVFVGNAWERVMTFLRETDAQSELSWQHQFFLEADPLATSLGSIAVVTGQLLDLRMVPPRILRFTGPDRPDLEIISSGTSVTVQADLRDDALEDSAELAELFAVAADADTGAITASSPCSVDHGLVSARLQVGTDTDRLHYMLVSADADIDAIRLDTTGVAVAQIDRFCRYAWTMHRTAGALRFGVGASSTGADIDNSSLAAEQAELTAVDAMSTAVGLVRQLARRTRRGPAGEAIAGYSAAVQRLAEHIEERSMPTAALEPTLAELVELT</sequence>
<dbReference type="Proteomes" id="UP000010988">
    <property type="component" value="Unassembled WGS sequence"/>
</dbReference>
<accession>L7KND8</accession>
<evidence type="ECO:0000313" key="1">
    <source>
        <dbReference type="EMBL" id="GAC50390.1"/>
    </source>
</evidence>
<evidence type="ECO:0000313" key="2">
    <source>
        <dbReference type="Proteomes" id="UP000010988"/>
    </source>
</evidence>
<dbReference type="eggNOG" id="ENOG5030ERF">
    <property type="taxonomic scope" value="Bacteria"/>
</dbReference>
<dbReference type="STRING" id="1220583.GOACH_24_00110"/>
<comment type="caution">
    <text evidence="1">The sequence shown here is derived from an EMBL/GenBank/DDBJ whole genome shotgun (WGS) entry which is preliminary data.</text>
</comment>
<dbReference type="EMBL" id="BANR01000024">
    <property type="protein sequence ID" value="GAC50390.1"/>
    <property type="molecule type" value="Genomic_DNA"/>
</dbReference>